<keyword evidence="5 17" id="KW-0813">Transport</keyword>
<evidence type="ECO:0000256" key="8">
    <source>
        <dbReference type="ARBA" id="ARBA00022792"/>
    </source>
</evidence>
<dbReference type="InterPro" id="IPR001516">
    <property type="entry name" value="Proton_antipo_N"/>
</dbReference>
<keyword evidence="8" id="KW-0999">Mitochondrion inner membrane</keyword>
<dbReference type="GO" id="GO:0008137">
    <property type="term" value="F:NADH dehydrogenase (ubiquinone) activity"/>
    <property type="evidence" value="ECO:0007669"/>
    <property type="project" value="UniProtKB-EC"/>
</dbReference>
<dbReference type="PRINTS" id="PR01434">
    <property type="entry name" value="NADHDHGNASE5"/>
</dbReference>
<comment type="function">
    <text evidence="17">Core subunit of the mitochondrial membrane respiratory chain NADH dehydrogenase (Complex I) which catalyzes electron transfer from NADH through the respiratory chain, using ubiquinone as an electron acceptor. Essential for the catalytic activity and assembly of complex I.</text>
</comment>
<dbReference type="InterPro" id="IPR010934">
    <property type="entry name" value="NADH_DH_su5_C"/>
</dbReference>
<evidence type="ECO:0000256" key="2">
    <source>
        <dbReference type="ARBA" id="ARBA00004448"/>
    </source>
</evidence>
<evidence type="ECO:0000313" key="21">
    <source>
        <dbReference type="EMBL" id="QNV12049.1"/>
    </source>
</evidence>
<evidence type="ECO:0000259" key="18">
    <source>
        <dbReference type="Pfam" id="PF00361"/>
    </source>
</evidence>
<keyword evidence="9" id="KW-1278">Translocase</keyword>
<feature type="transmembrane region" description="Helical" evidence="17">
    <location>
        <begin position="360"/>
        <end position="382"/>
    </location>
</feature>
<evidence type="ECO:0000256" key="1">
    <source>
        <dbReference type="ARBA" id="ARBA00003257"/>
    </source>
</evidence>
<feature type="domain" description="NADH-Ubiquinone oxidoreductase (complex I) chain 5 N-terminal" evidence="19">
    <location>
        <begin position="36"/>
        <end position="82"/>
    </location>
</feature>
<dbReference type="PANTHER" id="PTHR42829">
    <property type="entry name" value="NADH-UBIQUINONE OXIDOREDUCTASE CHAIN 5"/>
    <property type="match status" value="1"/>
</dbReference>
<evidence type="ECO:0000256" key="3">
    <source>
        <dbReference type="ARBA" id="ARBA00012944"/>
    </source>
</evidence>
<keyword evidence="7 17" id="KW-0812">Transmembrane</keyword>
<comment type="function">
    <text evidence="1">Core subunit of the mitochondrial membrane respiratory chain NADH dehydrogenase (Complex I) that is believed to belong to the minimal assembly required for catalysis. Complex I functions in the transfer of electrons from NADH to the respiratory chain. The immediate electron acceptor for the enzyme is believed to be ubiquinone.</text>
</comment>
<feature type="transmembrane region" description="Helical" evidence="17">
    <location>
        <begin position="103"/>
        <end position="122"/>
    </location>
</feature>
<gene>
    <name evidence="21" type="primary">ND5</name>
</gene>
<feature type="domain" description="NADH:quinone oxidoreductase/Mrp antiporter transmembrane" evidence="18">
    <location>
        <begin position="98"/>
        <end position="370"/>
    </location>
</feature>
<organism evidence="21">
    <name type="scientific">Linyphia triangularis</name>
    <name type="common">Money spider</name>
    <name type="synonym">Araneus triangularis</name>
    <dbReference type="NCBI Taxonomy" id="94031"/>
    <lineage>
        <taxon>Eukaryota</taxon>
        <taxon>Metazoa</taxon>
        <taxon>Ecdysozoa</taxon>
        <taxon>Arthropoda</taxon>
        <taxon>Chelicerata</taxon>
        <taxon>Arachnida</taxon>
        <taxon>Araneae</taxon>
        <taxon>Araneomorphae</taxon>
        <taxon>Entelegynae</taxon>
        <taxon>Araneoidea</taxon>
        <taxon>Linyphiidae</taxon>
        <taxon>Linyphiinae</taxon>
        <taxon>Linyphia</taxon>
    </lineage>
</organism>
<dbReference type="GO" id="GO:0003954">
    <property type="term" value="F:NADH dehydrogenase activity"/>
    <property type="evidence" value="ECO:0007669"/>
    <property type="project" value="TreeGrafter"/>
</dbReference>
<feature type="transmembrane region" description="Helical" evidence="17">
    <location>
        <begin position="466"/>
        <end position="487"/>
    </location>
</feature>
<sequence length="546" mass="62670">MFFYIMIPISIMALMLSLFLLNNSIFISMDIPIWTFNSFNFSFSMLVDFYSMMFSSAVIMISSMIMIFSLNYIPMKELKQFFMIMMMFIISMIILILSDNIMFILLGWDGLGLSSFILVVYYQNFSSASSGLITIFSNRLGDIAILISMSVLAMKMNWNFFLNEEYPKLVLILLLTAAISKSAQFPFSSWLPAAMAAPTPISALVHSSTLVTAGVYLMIRILNFNHPNVMMILLIISTMTTIYASMTANWEQDLKKIIALSTLSQIGMMMFAVAMSSYQIAFFHLIIHAMFKSMMFLCAGMMIHNYAYQDMRHMNLMKNSSPTMFLILIISNMTLMGLPFMSGFFSKDAIIEAMIESKMFSLLTMIMIFSIGMTASYSMRMIKLATKMTMKSKTDNMFSNSAVMEMAMIMMVPFSIFLGAMMSWMINPTQIFIFPKSIKIMIITMMLMGVLMGTNMNFKSKNFYSVGHYSISLWFMNYLSTHFYYFLTPLMLAMQKNDKYWQEMYGPRMINVNLKMSETNPETNLNFPASLMMLVLMMPILIMTVQ</sequence>
<comment type="subcellular location">
    <subcellularLocation>
        <location evidence="2">Mitochondrion inner membrane</location>
        <topology evidence="2">Multi-pass membrane protein</topology>
    </subcellularLocation>
</comment>
<evidence type="ECO:0000256" key="16">
    <source>
        <dbReference type="ARBA" id="ARBA00049551"/>
    </source>
</evidence>
<feature type="transmembrane region" description="Helical" evidence="17">
    <location>
        <begin position="143"/>
        <end position="163"/>
    </location>
</feature>
<keyword evidence="13 17" id="KW-0830">Ubiquinone</keyword>
<evidence type="ECO:0000259" key="19">
    <source>
        <dbReference type="Pfam" id="PF00662"/>
    </source>
</evidence>
<dbReference type="InterPro" id="IPR003945">
    <property type="entry name" value="NU5C-like"/>
</dbReference>
<keyword evidence="10" id="KW-0249">Electron transport</keyword>
<feature type="transmembrane region" description="Helical" evidence="17">
    <location>
        <begin position="169"/>
        <end position="191"/>
    </location>
</feature>
<keyword evidence="15 17" id="KW-0472">Membrane</keyword>
<geneLocation type="mitochondrion" evidence="21"/>
<dbReference type="PANTHER" id="PTHR42829:SF2">
    <property type="entry name" value="NADH-UBIQUINONE OXIDOREDUCTASE CHAIN 5"/>
    <property type="match status" value="1"/>
</dbReference>
<dbReference type="GO" id="GO:0005743">
    <property type="term" value="C:mitochondrial inner membrane"/>
    <property type="evidence" value="ECO:0007669"/>
    <property type="project" value="UniProtKB-SubCell"/>
</dbReference>
<keyword evidence="14 17" id="KW-0496">Mitochondrion</keyword>
<keyword evidence="11 17" id="KW-1133">Transmembrane helix</keyword>
<evidence type="ECO:0000256" key="15">
    <source>
        <dbReference type="ARBA" id="ARBA00023136"/>
    </source>
</evidence>
<keyword evidence="12 17" id="KW-0520">NAD</keyword>
<evidence type="ECO:0000256" key="14">
    <source>
        <dbReference type="ARBA" id="ARBA00023128"/>
    </source>
</evidence>
<dbReference type="Pfam" id="PF00361">
    <property type="entry name" value="Proton_antipo_M"/>
    <property type="match status" value="1"/>
</dbReference>
<evidence type="ECO:0000256" key="11">
    <source>
        <dbReference type="ARBA" id="ARBA00022989"/>
    </source>
</evidence>
<dbReference type="Pfam" id="PF06455">
    <property type="entry name" value="NADH5_C"/>
    <property type="match status" value="1"/>
</dbReference>
<evidence type="ECO:0000256" key="10">
    <source>
        <dbReference type="ARBA" id="ARBA00022982"/>
    </source>
</evidence>
<evidence type="ECO:0000259" key="20">
    <source>
        <dbReference type="Pfam" id="PF06455"/>
    </source>
</evidence>
<dbReference type="InterPro" id="IPR001750">
    <property type="entry name" value="ND/Mrp_TM"/>
</dbReference>
<feature type="transmembrane region" description="Helical" evidence="17">
    <location>
        <begin position="403"/>
        <end position="426"/>
    </location>
</feature>
<feature type="transmembrane region" description="Helical" evidence="17">
    <location>
        <begin position="228"/>
        <end position="245"/>
    </location>
</feature>
<feature type="transmembrane region" description="Helical" evidence="17">
    <location>
        <begin position="49"/>
        <end position="73"/>
    </location>
</feature>
<feature type="transmembrane region" description="Helical" evidence="17">
    <location>
        <begin position="432"/>
        <end position="454"/>
    </location>
</feature>
<dbReference type="GO" id="GO:0042773">
    <property type="term" value="P:ATP synthesis coupled electron transport"/>
    <property type="evidence" value="ECO:0007669"/>
    <property type="project" value="InterPro"/>
</dbReference>
<dbReference type="Pfam" id="PF00662">
    <property type="entry name" value="Proton_antipo_N"/>
    <property type="match status" value="1"/>
</dbReference>
<feature type="domain" description="NADH dehydrogenase subunit 5 C-terminal" evidence="20">
    <location>
        <begin position="377"/>
        <end position="544"/>
    </location>
</feature>
<dbReference type="EC" id="7.1.1.2" evidence="3 17"/>
<evidence type="ECO:0000256" key="12">
    <source>
        <dbReference type="ARBA" id="ARBA00023027"/>
    </source>
</evidence>
<proteinExistence type="inferred from homology"/>
<name>A0A7L7S6W0_LINTI</name>
<evidence type="ECO:0000256" key="7">
    <source>
        <dbReference type="ARBA" id="ARBA00022692"/>
    </source>
</evidence>
<evidence type="ECO:0000256" key="9">
    <source>
        <dbReference type="ARBA" id="ARBA00022967"/>
    </source>
</evidence>
<reference evidence="21" key="1">
    <citation type="submission" date="2020-08" db="EMBL/GenBank/DDBJ databases">
        <title>DNAmark Project.</title>
        <authorList>
            <person name="Leerhoei F."/>
        </authorList>
    </citation>
    <scope>NUCLEOTIDE SEQUENCE</scope>
    <source>
        <strain evidence="21">DM581</strain>
    </source>
</reference>
<evidence type="ECO:0000256" key="4">
    <source>
        <dbReference type="ARBA" id="ARBA00021096"/>
    </source>
</evidence>
<feature type="transmembrane region" description="Helical" evidence="17">
    <location>
        <begin position="7"/>
        <end position="29"/>
    </location>
</feature>
<comment type="similarity">
    <text evidence="17">Belongs to the complex I subunit 5 family.</text>
</comment>
<feature type="transmembrane region" description="Helical" evidence="17">
    <location>
        <begin position="203"/>
        <end position="222"/>
    </location>
</feature>
<keyword evidence="6" id="KW-0679">Respiratory chain</keyword>
<feature type="transmembrane region" description="Helical" evidence="17">
    <location>
        <begin position="525"/>
        <end position="545"/>
    </location>
</feature>
<feature type="transmembrane region" description="Helical" evidence="17">
    <location>
        <begin position="324"/>
        <end position="345"/>
    </location>
</feature>
<dbReference type="AlphaFoldDB" id="A0A7L7S6W0"/>
<accession>A0A7L7S6W0</accession>
<evidence type="ECO:0000256" key="17">
    <source>
        <dbReference type="RuleBase" id="RU003404"/>
    </source>
</evidence>
<comment type="catalytic activity">
    <reaction evidence="16 17">
        <text>a ubiquinone + NADH + 5 H(+)(in) = a ubiquinol + NAD(+) + 4 H(+)(out)</text>
        <dbReference type="Rhea" id="RHEA:29091"/>
        <dbReference type="Rhea" id="RHEA-COMP:9565"/>
        <dbReference type="Rhea" id="RHEA-COMP:9566"/>
        <dbReference type="ChEBI" id="CHEBI:15378"/>
        <dbReference type="ChEBI" id="CHEBI:16389"/>
        <dbReference type="ChEBI" id="CHEBI:17976"/>
        <dbReference type="ChEBI" id="CHEBI:57540"/>
        <dbReference type="ChEBI" id="CHEBI:57945"/>
        <dbReference type="EC" id="7.1.1.2"/>
    </reaction>
</comment>
<dbReference type="EMBL" id="MT862426">
    <property type="protein sequence ID" value="QNV12049.1"/>
    <property type="molecule type" value="Genomic_DNA"/>
</dbReference>
<evidence type="ECO:0000256" key="5">
    <source>
        <dbReference type="ARBA" id="ARBA00022448"/>
    </source>
</evidence>
<protein>
    <recommendedName>
        <fullName evidence="4 17">NADH-ubiquinone oxidoreductase chain 5</fullName>
        <ecNumber evidence="3 17">7.1.1.2</ecNumber>
    </recommendedName>
</protein>
<dbReference type="GO" id="GO:0015990">
    <property type="term" value="P:electron transport coupled proton transport"/>
    <property type="evidence" value="ECO:0007669"/>
    <property type="project" value="TreeGrafter"/>
</dbReference>
<evidence type="ECO:0000256" key="6">
    <source>
        <dbReference type="ARBA" id="ARBA00022660"/>
    </source>
</evidence>
<feature type="transmembrane region" description="Helical" evidence="17">
    <location>
        <begin position="80"/>
        <end position="97"/>
    </location>
</feature>
<evidence type="ECO:0000256" key="13">
    <source>
        <dbReference type="ARBA" id="ARBA00023075"/>
    </source>
</evidence>